<feature type="domain" description="UDP-glucose/GDP-mannose dehydrogenase C-terminal" evidence="11">
    <location>
        <begin position="320"/>
        <end position="420"/>
    </location>
</feature>
<accession>A0AAE3K9F4</accession>
<dbReference type="NCBIfam" id="TIGR03026">
    <property type="entry name" value="NDP-sugDHase"/>
    <property type="match status" value="1"/>
</dbReference>
<feature type="binding site" evidence="10">
    <location>
        <position position="30"/>
    </location>
    <ligand>
        <name>NAD(+)</name>
        <dbReference type="ChEBI" id="CHEBI:57540"/>
    </ligand>
</feature>
<dbReference type="PIRSF" id="PIRSF500134">
    <property type="entry name" value="UDPglc_DH_bac"/>
    <property type="match status" value="1"/>
</dbReference>
<dbReference type="GO" id="GO:0000271">
    <property type="term" value="P:polysaccharide biosynthetic process"/>
    <property type="evidence" value="ECO:0007669"/>
    <property type="project" value="InterPro"/>
</dbReference>
<dbReference type="NCBIfam" id="NF041297">
    <property type="entry name" value="UDPGDh_AglM"/>
    <property type="match status" value="1"/>
</dbReference>
<sequence>MRVSIVGSGYVGTTIATAFAELGHEVLAVDIDQSVVDTINRGESPIHEPGVPELLAKHSGDRIQATTEYDQILNTDVTFLALLTPSDENGHINTSYIEAATESLGDTLASKETAHTVIVKSTVIPGTTEDVIAPLLESASGKTVGKEIHLGMNPEFLREGFALEDFRNPDKIVLGAETPRTHDQMEAVFTPLIEQVDTHVIRTGIREAEIIKYANNAFLATKISLINELGNICKEYDVDTYEVADAIGKDDRIGERFLASGVGWGGSCFPKDVAALIAAAREKGYDPTLLSAAVEVNAKQPARMLELLASHTDLSGKRIAVLGLSFKPGTDDIRGSRAVPIIDELLTRGATVVGYDPVATANMREQYPDLSYADSAKSALSGADGAVVVTDWDEFSAIDAETFGTMAQPIVIDGRRIIDRKQIESVTNGRYEGLTW</sequence>
<comment type="similarity">
    <text evidence="2 7">Belongs to the UDP-glucose/GDP-mannose dehydrogenase family.</text>
</comment>
<feature type="binding site" evidence="10">
    <location>
        <position position="271"/>
    </location>
    <ligand>
        <name>NAD(+)</name>
        <dbReference type="ChEBI" id="CHEBI:57540"/>
    </ligand>
</feature>
<dbReference type="InterPro" id="IPR036220">
    <property type="entry name" value="UDP-Glc/GDP-Man_DH_C_sf"/>
</dbReference>
<feature type="binding site" evidence="9">
    <location>
        <begin position="257"/>
        <end position="261"/>
    </location>
    <ligand>
        <name>substrate</name>
    </ligand>
</feature>
<dbReference type="Proteomes" id="UP001203207">
    <property type="component" value="Unassembled WGS sequence"/>
</dbReference>
<feature type="binding site" evidence="9">
    <location>
        <position position="212"/>
    </location>
    <ligand>
        <name>substrate</name>
    </ligand>
</feature>
<dbReference type="InterPro" id="IPR036291">
    <property type="entry name" value="NAD(P)-bd_dom_sf"/>
</dbReference>
<evidence type="ECO:0000256" key="8">
    <source>
        <dbReference type="PIRSR" id="PIRSR500134-1"/>
    </source>
</evidence>
<dbReference type="InterPro" id="IPR017476">
    <property type="entry name" value="UDP-Glc/GDP-Man"/>
</dbReference>
<keyword evidence="5 7" id="KW-0520">NAD</keyword>
<evidence type="ECO:0000256" key="1">
    <source>
        <dbReference type="ARBA" id="ARBA00004701"/>
    </source>
</evidence>
<evidence type="ECO:0000313" key="13">
    <source>
        <dbReference type="Proteomes" id="UP001203207"/>
    </source>
</evidence>
<dbReference type="SUPFAM" id="SSF51735">
    <property type="entry name" value="NAD(P)-binding Rossmann-fold domains"/>
    <property type="match status" value="1"/>
</dbReference>
<feature type="binding site" evidence="10">
    <location>
        <position position="84"/>
    </location>
    <ligand>
        <name>NAD(+)</name>
        <dbReference type="ChEBI" id="CHEBI:57540"/>
    </ligand>
</feature>
<dbReference type="InterPro" id="IPR054886">
    <property type="entry name" value="UDPGDh_AglM"/>
</dbReference>
<feature type="binding site" evidence="9">
    <location>
        <position position="265"/>
    </location>
    <ligand>
        <name>substrate</name>
    </ligand>
</feature>
<dbReference type="SMART" id="SM00984">
    <property type="entry name" value="UDPG_MGDP_dh_C"/>
    <property type="match status" value="1"/>
</dbReference>
<dbReference type="InterPro" id="IPR008927">
    <property type="entry name" value="6-PGluconate_DH-like_C_sf"/>
</dbReference>
<comment type="catalytic activity">
    <reaction evidence="6 7">
        <text>UDP-alpha-D-glucose + 2 NAD(+) + H2O = UDP-alpha-D-glucuronate + 2 NADH + 3 H(+)</text>
        <dbReference type="Rhea" id="RHEA:23596"/>
        <dbReference type="ChEBI" id="CHEBI:15377"/>
        <dbReference type="ChEBI" id="CHEBI:15378"/>
        <dbReference type="ChEBI" id="CHEBI:57540"/>
        <dbReference type="ChEBI" id="CHEBI:57945"/>
        <dbReference type="ChEBI" id="CHEBI:58052"/>
        <dbReference type="ChEBI" id="CHEBI:58885"/>
        <dbReference type="EC" id="1.1.1.22"/>
    </reaction>
</comment>
<feature type="binding site" evidence="10">
    <location>
        <position position="122"/>
    </location>
    <ligand>
        <name>NAD(+)</name>
        <dbReference type="ChEBI" id="CHEBI:57540"/>
    </ligand>
</feature>
<evidence type="ECO:0000256" key="4">
    <source>
        <dbReference type="ARBA" id="ARBA00023002"/>
    </source>
</evidence>
<gene>
    <name evidence="12" type="ORF">AArcSt2_13635</name>
</gene>
<evidence type="ECO:0000256" key="7">
    <source>
        <dbReference type="PIRNR" id="PIRNR000124"/>
    </source>
</evidence>
<dbReference type="Gene3D" id="1.20.5.100">
    <property type="entry name" value="Cytochrome c1, transmembrane anchor, C-terminal"/>
    <property type="match status" value="1"/>
</dbReference>
<evidence type="ECO:0000313" key="12">
    <source>
        <dbReference type="EMBL" id="MCL9817978.1"/>
    </source>
</evidence>
<dbReference type="SUPFAM" id="SSF52413">
    <property type="entry name" value="UDP-glucose/GDP-mannose dehydrogenase C-terminal domain"/>
    <property type="match status" value="1"/>
</dbReference>
<dbReference type="InterPro" id="IPR014026">
    <property type="entry name" value="UDP-Glc/GDP-Man_DH_dimer"/>
</dbReference>
<evidence type="ECO:0000256" key="5">
    <source>
        <dbReference type="ARBA" id="ARBA00023027"/>
    </source>
</evidence>
<feature type="binding site" evidence="9">
    <location>
        <begin position="156"/>
        <end position="159"/>
    </location>
    <ligand>
        <name>substrate</name>
    </ligand>
</feature>
<dbReference type="InterPro" id="IPR014027">
    <property type="entry name" value="UDP-Glc/GDP-Man_DH_C"/>
</dbReference>
<comment type="pathway">
    <text evidence="1">Nucleotide-sugar biosynthesis; UDP-alpha-D-glucuronate biosynthesis; UDP-alpha-D-glucuronate from UDP-alpha-D-glucose: step 1/1.</text>
</comment>
<dbReference type="PANTHER" id="PTHR43750">
    <property type="entry name" value="UDP-GLUCOSE 6-DEHYDROGENASE TUAD"/>
    <property type="match status" value="1"/>
</dbReference>
<organism evidence="12 13">
    <name type="scientific">Natronocalculus amylovorans</name>
    <dbReference type="NCBI Taxonomy" id="2917812"/>
    <lineage>
        <taxon>Archaea</taxon>
        <taxon>Methanobacteriati</taxon>
        <taxon>Methanobacteriota</taxon>
        <taxon>Stenosarchaea group</taxon>
        <taxon>Halobacteria</taxon>
        <taxon>Halobacteriales</taxon>
        <taxon>Haloferacaceae</taxon>
        <taxon>Natronocalculus</taxon>
    </lineage>
</organism>
<dbReference type="GO" id="GO:0051287">
    <property type="term" value="F:NAD binding"/>
    <property type="evidence" value="ECO:0007669"/>
    <property type="project" value="InterPro"/>
</dbReference>
<dbReference type="Pfam" id="PF03721">
    <property type="entry name" value="UDPG_MGDP_dh_N"/>
    <property type="match status" value="1"/>
</dbReference>
<reference evidence="12" key="1">
    <citation type="journal article" date="2022" name="Syst. Appl. Microbiol.">
        <title>Natronocalculus amylovorans gen. nov., sp. nov., and Natranaeroarchaeum aerophilus sp. nov., dominant culturable amylolytic natronoarchaea from hypersaline soda lakes in southwestern Siberia.</title>
        <authorList>
            <person name="Sorokin D.Y."/>
            <person name="Elcheninov A.G."/>
            <person name="Khizhniak T.V."/>
            <person name="Koenen M."/>
            <person name="Bale N.J."/>
            <person name="Damste J.S.S."/>
            <person name="Kublanov I.V."/>
        </authorList>
    </citation>
    <scope>NUCLEOTIDE SEQUENCE</scope>
    <source>
        <strain evidence="12">AArc-St2</strain>
    </source>
</reference>
<keyword evidence="13" id="KW-1185">Reference proteome</keyword>
<dbReference type="Pfam" id="PF00984">
    <property type="entry name" value="UDPG_MGDP_dh"/>
    <property type="match status" value="1"/>
</dbReference>
<dbReference type="SUPFAM" id="SSF48179">
    <property type="entry name" value="6-phosphogluconate dehydrogenase C-terminal domain-like"/>
    <property type="match status" value="1"/>
</dbReference>
<evidence type="ECO:0000256" key="9">
    <source>
        <dbReference type="PIRSR" id="PIRSR500134-2"/>
    </source>
</evidence>
<feature type="binding site" evidence="9">
    <location>
        <position position="327"/>
    </location>
    <ligand>
        <name>substrate</name>
    </ligand>
</feature>
<feature type="active site" description="Nucleophile" evidence="8">
    <location>
        <position position="268"/>
    </location>
</feature>
<feature type="binding site" evidence="10">
    <location>
        <position position="159"/>
    </location>
    <ligand>
        <name>NAD(+)</name>
        <dbReference type="ChEBI" id="CHEBI:57540"/>
    </ligand>
</feature>
<evidence type="ECO:0000259" key="11">
    <source>
        <dbReference type="SMART" id="SM00984"/>
    </source>
</evidence>
<reference evidence="12" key="2">
    <citation type="submission" date="2022-02" db="EMBL/GenBank/DDBJ databases">
        <authorList>
            <person name="Elcheninov A.G."/>
            <person name="Sorokin D.Y."/>
            <person name="Kublanov I.V."/>
        </authorList>
    </citation>
    <scope>NUCLEOTIDE SEQUENCE</scope>
    <source>
        <strain evidence="12">AArc-St2</strain>
    </source>
</reference>
<dbReference type="GO" id="GO:0003979">
    <property type="term" value="F:UDP-glucose 6-dehydrogenase activity"/>
    <property type="evidence" value="ECO:0007669"/>
    <property type="project" value="UniProtKB-EC"/>
</dbReference>
<dbReference type="RefSeq" id="WP_250585366.1">
    <property type="nucleotide sequence ID" value="NZ_JAKRVX010000006.1"/>
</dbReference>
<dbReference type="InterPro" id="IPR028357">
    <property type="entry name" value="UDPglc_DH_bac"/>
</dbReference>
<evidence type="ECO:0000256" key="6">
    <source>
        <dbReference type="ARBA" id="ARBA00047473"/>
    </source>
</evidence>
<feature type="binding site" evidence="10">
    <location>
        <position position="334"/>
    </location>
    <ligand>
        <name>NAD(+)</name>
        <dbReference type="ChEBI" id="CHEBI:57540"/>
    </ligand>
</feature>
<dbReference type="EC" id="1.1.1.22" evidence="3 7"/>
<dbReference type="Pfam" id="PF03720">
    <property type="entry name" value="UDPG_MGDP_dh_C"/>
    <property type="match status" value="1"/>
</dbReference>
<dbReference type="AlphaFoldDB" id="A0AAE3K9F4"/>
<evidence type="ECO:0000256" key="10">
    <source>
        <dbReference type="PIRSR" id="PIRSR500134-3"/>
    </source>
</evidence>
<dbReference type="EMBL" id="JAKRVX010000006">
    <property type="protein sequence ID" value="MCL9817978.1"/>
    <property type="molecule type" value="Genomic_DNA"/>
</dbReference>
<comment type="caution">
    <text evidence="12">The sequence shown here is derived from an EMBL/GenBank/DDBJ whole genome shotgun (WGS) entry which is preliminary data.</text>
</comment>
<name>A0AAE3K9F4_9EURY</name>
<evidence type="ECO:0000256" key="2">
    <source>
        <dbReference type="ARBA" id="ARBA00006601"/>
    </source>
</evidence>
<evidence type="ECO:0000256" key="3">
    <source>
        <dbReference type="ARBA" id="ARBA00012954"/>
    </source>
</evidence>
<dbReference type="InterPro" id="IPR001732">
    <property type="entry name" value="UDP-Glc/GDP-Man_DH_N"/>
</dbReference>
<proteinExistence type="inferred from homology"/>
<dbReference type="PIRSF" id="PIRSF000124">
    <property type="entry name" value="UDPglc_GDPman_dh"/>
    <property type="match status" value="1"/>
</dbReference>
<protein>
    <recommendedName>
        <fullName evidence="3 7">UDP-glucose 6-dehydrogenase</fullName>
        <ecNumber evidence="3 7">1.1.1.22</ecNumber>
    </recommendedName>
</protein>
<dbReference type="Gene3D" id="3.40.50.720">
    <property type="entry name" value="NAD(P)-binding Rossmann-like Domain"/>
    <property type="match status" value="2"/>
</dbReference>
<keyword evidence="4 7" id="KW-0560">Oxidoreductase</keyword>
<dbReference type="PANTHER" id="PTHR43750:SF3">
    <property type="entry name" value="UDP-GLUCOSE 6-DEHYDROGENASE TUAD"/>
    <property type="match status" value="1"/>
</dbReference>